<feature type="compositionally biased region" description="Low complexity" evidence="8">
    <location>
        <begin position="453"/>
        <end position="463"/>
    </location>
</feature>
<dbReference type="Proteomes" id="UP001324427">
    <property type="component" value="Unassembled WGS sequence"/>
</dbReference>
<dbReference type="InterPro" id="IPR053829">
    <property type="entry name" value="XLF-like_CC"/>
</dbReference>
<feature type="compositionally biased region" description="Acidic residues" evidence="8">
    <location>
        <begin position="367"/>
        <end position="376"/>
    </location>
</feature>
<feature type="region of interest" description="Disordered" evidence="8">
    <location>
        <begin position="245"/>
        <end position="620"/>
    </location>
</feature>
<evidence type="ECO:0000256" key="4">
    <source>
        <dbReference type="ARBA" id="ARBA00023204"/>
    </source>
</evidence>
<feature type="compositionally biased region" description="Polar residues" evidence="8">
    <location>
        <begin position="383"/>
        <end position="402"/>
    </location>
</feature>
<dbReference type="AlphaFoldDB" id="A0AAV9JEA7"/>
<keyword evidence="4" id="KW-0234">DNA repair</keyword>
<evidence type="ECO:0000256" key="1">
    <source>
        <dbReference type="ARBA" id="ARBA00004123"/>
    </source>
</evidence>
<feature type="compositionally biased region" description="Basic and acidic residues" evidence="8">
    <location>
        <begin position="282"/>
        <end position="291"/>
    </location>
</feature>
<organism evidence="11 12">
    <name type="scientific">Oleoguttula mirabilis</name>
    <dbReference type="NCBI Taxonomy" id="1507867"/>
    <lineage>
        <taxon>Eukaryota</taxon>
        <taxon>Fungi</taxon>
        <taxon>Dikarya</taxon>
        <taxon>Ascomycota</taxon>
        <taxon>Pezizomycotina</taxon>
        <taxon>Dothideomycetes</taxon>
        <taxon>Dothideomycetidae</taxon>
        <taxon>Mycosphaerellales</taxon>
        <taxon>Teratosphaeriaceae</taxon>
        <taxon>Oleoguttula</taxon>
    </lineage>
</organism>
<keyword evidence="2" id="KW-0227">DNA damage</keyword>
<dbReference type="GO" id="GO:0045027">
    <property type="term" value="F:DNA end binding"/>
    <property type="evidence" value="ECO:0007669"/>
    <property type="project" value="TreeGrafter"/>
</dbReference>
<name>A0AAV9JEA7_9PEZI</name>
<dbReference type="Gene3D" id="2.170.210.10">
    <property type="entry name" value="DNA double-strand break repair and VJ recombination XRCC4, N-terminal"/>
    <property type="match status" value="1"/>
</dbReference>
<evidence type="ECO:0000259" key="10">
    <source>
        <dbReference type="Pfam" id="PF21928"/>
    </source>
</evidence>
<dbReference type="InterPro" id="IPR052287">
    <property type="entry name" value="NHEJ_factor"/>
</dbReference>
<dbReference type="Pfam" id="PF21928">
    <property type="entry name" value="XLF_CC"/>
    <property type="match status" value="1"/>
</dbReference>
<evidence type="ECO:0000256" key="7">
    <source>
        <dbReference type="ARBA" id="ARBA00044529"/>
    </source>
</evidence>
<evidence type="ECO:0000256" key="6">
    <source>
        <dbReference type="ARBA" id="ARBA00025747"/>
    </source>
</evidence>
<dbReference type="PANTHER" id="PTHR32235:SF1">
    <property type="entry name" value="NON-HOMOLOGOUS END-JOINING FACTOR 1"/>
    <property type="match status" value="1"/>
</dbReference>
<evidence type="ECO:0000313" key="12">
    <source>
        <dbReference type="Proteomes" id="UP001324427"/>
    </source>
</evidence>
<dbReference type="CDD" id="cd22285">
    <property type="entry name" value="HD_XLF_N"/>
    <property type="match status" value="1"/>
</dbReference>
<keyword evidence="5" id="KW-0539">Nucleus</keyword>
<proteinExistence type="inferred from homology"/>
<dbReference type="EMBL" id="JAVFHQ010000033">
    <property type="protein sequence ID" value="KAK4543346.1"/>
    <property type="molecule type" value="Genomic_DNA"/>
</dbReference>
<dbReference type="InterPro" id="IPR015381">
    <property type="entry name" value="XLF-like_N"/>
</dbReference>
<evidence type="ECO:0000256" key="2">
    <source>
        <dbReference type="ARBA" id="ARBA00022763"/>
    </source>
</evidence>
<evidence type="ECO:0000256" key="5">
    <source>
        <dbReference type="ARBA" id="ARBA00023242"/>
    </source>
</evidence>
<keyword evidence="3" id="KW-0238">DNA-binding</keyword>
<evidence type="ECO:0000256" key="3">
    <source>
        <dbReference type="ARBA" id="ARBA00023125"/>
    </source>
</evidence>
<reference evidence="11 12" key="1">
    <citation type="submission" date="2021-11" db="EMBL/GenBank/DDBJ databases">
        <title>Black yeast isolated from Biological Soil Crust.</title>
        <authorList>
            <person name="Kurbessoian T."/>
        </authorList>
    </citation>
    <scope>NUCLEOTIDE SEQUENCE [LARGE SCALE GENOMIC DNA]</scope>
    <source>
        <strain evidence="11 12">CCFEE 5522</strain>
    </source>
</reference>
<feature type="compositionally biased region" description="Low complexity" evidence="8">
    <location>
        <begin position="490"/>
        <end position="503"/>
    </location>
</feature>
<feature type="domain" description="XLF-like coiled-coil region" evidence="10">
    <location>
        <begin position="125"/>
        <end position="177"/>
    </location>
</feature>
<dbReference type="GO" id="GO:0006303">
    <property type="term" value="P:double-strand break repair via nonhomologous end joining"/>
    <property type="evidence" value="ECO:0007669"/>
    <property type="project" value="UniProtKB-ARBA"/>
</dbReference>
<comment type="subcellular location">
    <subcellularLocation>
        <location evidence="1">Nucleus</location>
    </subcellularLocation>
</comment>
<keyword evidence="12" id="KW-1185">Reference proteome</keyword>
<accession>A0AAV9JEA7</accession>
<evidence type="ECO:0000259" key="9">
    <source>
        <dbReference type="Pfam" id="PF09302"/>
    </source>
</evidence>
<feature type="domain" description="XLF-like N-terminal" evidence="9">
    <location>
        <begin position="4"/>
        <end position="122"/>
    </location>
</feature>
<dbReference type="InterPro" id="IPR038051">
    <property type="entry name" value="XRCC4-like_N_sf"/>
</dbReference>
<dbReference type="GO" id="GO:0032807">
    <property type="term" value="C:DNA ligase IV complex"/>
    <property type="evidence" value="ECO:0007669"/>
    <property type="project" value="TreeGrafter"/>
</dbReference>
<feature type="compositionally biased region" description="Low complexity" evidence="8">
    <location>
        <begin position="532"/>
        <end position="548"/>
    </location>
</feature>
<feature type="compositionally biased region" description="Basic and acidic residues" evidence="8">
    <location>
        <begin position="590"/>
        <end position="611"/>
    </location>
</feature>
<feature type="compositionally biased region" description="Low complexity" evidence="8">
    <location>
        <begin position="511"/>
        <end position="521"/>
    </location>
</feature>
<feature type="compositionally biased region" description="Basic and acidic residues" evidence="8">
    <location>
        <begin position="563"/>
        <end position="580"/>
    </location>
</feature>
<feature type="compositionally biased region" description="Basic and acidic residues" evidence="8">
    <location>
        <begin position="249"/>
        <end position="258"/>
    </location>
</feature>
<dbReference type="PANTHER" id="PTHR32235">
    <property type="entry name" value="NON-HOMOLOGOUS END-JOINING FACTOR 1"/>
    <property type="match status" value="1"/>
</dbReference>
<gene>
    <name evidence="11" type="ORF">LTR36_005705</name>
</gene>
<evidence type="ECO:0000313" key="11">
    <source>
        <dbReference type="EMBL" id="KAK4543346.1"/>
    </source>
</evidence>
<sequence length="620" mass="66366">MASPWRTLHLPPAHLPQLLVKAKLDSSGYTVHLTDLSRVWGETLSKRDVRKRADSNDCAIDPGEGDDQYRILQEKIEAALDQADGTGLILHSAPGGEDGVILTLTAPLPSPLPALTWEMQLALLPAHHVEAELVTPLLHRAQNQQAQIRALIHELHEKDRVISKITDRLETSGNELTTVFPGVSNIKVKRSKSQREQLAKHVSGLGDFDEEAWGKRVRGAVCVDGEARRLEGEALDAVLKGLPGAGVKQDAKKGDGSEWWRNLGDGDGVDSGDRPSSVSKPGTDKRHDSQRSGHGMQGPSSSETAVPDDIDMPDNQDDEFQRQGTPPRLKRHEPESADDHEETQRIPSSLTQEREPPPPAAEGDGSSTEDDDEDLDAPPQKPGKSQQRSGTTKQQTRQRTNSPPGPDMAASTPRTVAAIGGRKKRSSLSSSPAKEASPETDVSPPKQKAVRTKLGALGGKAKASATPEPAKPPRAKLGAIGGRGGKLSKATATPPDLPAPTSAYQPPPDAAPTSSASSSPAAKHHRLGTIGGKKATATATGTGTASSTPLHEASAAEPSTRGSTREPSPRRSRQPERTTAKEATPPPRETSQERADRKRDELKRQLEEKAKAPVKKKRKF</sequence>
<dbReference type="Pfam" id="PF09302">
    <property type="entry name" value="XLF"/>
    <property type="match status" value="1"/>
</dbReference>
<protein>
    <recommendedName>
        <fullName evidence="7">Non-homologous end-joining factor 1</fullName>
    </recommendedName>
</protein>
<comment type="similarity">
    <text evidence="6">Belongs to the XRCC4-XLF family. XLF subfamily.</text>
</comment>
<evidence type="ECO:0000256" key="8">
    <source>
        <dbReference type="SAM" id="MobiDB-lite"/>
    </source>
</evidence>
<comment type="caution">
    <text evidence="11">The sequence shown here is derived from an EMBL/GenBank/DDBJ whole genome shotgun (WGS) entry which is preliminary data.</text>
</comment>
<feature type="compositionally biased region" description="Acidic residues" evidence="8">
    <location>
        <begin position="306"/>
        <end position="318"/>
    </location>
</feature>